<reference evidence="3 4" key="1">
    <citation type="submission" date="2023-01" db="EMBL/GenBank/DDBJ databases">
        <title>Analysis of 21 Apiospora genomes using comparative genomics revels a genus with tremendous synthesis potential of carbohydrate active enzymes and secondary metabolites.</title>
        <authorList>
            <person name="Sorensen T."/>
        </authorList>
    </citation>
    <scope>NUCLEOTIDE SEQUENCE [LARGE SCALE GENOMIC DNA]</scope>
    <source>
        <strain evidence="3 4">CBS 83171</strain>
    </source>
</reference>
<dbReference type="Proteomes" id="UP001446871">
    <property type="component" value="Unassembled WGS sequence"/>
</dbReference>
<keyword evidence="4" id="KW-1185">Reference proteome</keyword>
<keyword evidence="2" id="KW-1133">Transmembrane helix</keyword>
<evidence type="ECO:0000313" key="3">
    <source>
        <dbReference type="EMBL" id="KAK8057314.1"/>
    </source>
</evidence>
<protein>
    <submittedName>
        <fullName evidence="3">Uncharacterized protein</fullName>
    </submittedName>
</protein>
<proteinExistence type="predicted"/>
<dbReference type="EMBL" id="JAQQWM010000007">
    <property type="protein sequence ID" value="KAK8057314.1"/>
    <property type="molecule type" value="Genomic_DNA"/>
</dbReference>
<sequence>MIVLHRAKIRTKQKISLGVFLCLNLFMVCLAIVRASKINGAVGLDIPWEFFWQFMEAANAVLMGSLTVFRTLLSSRAGASDEHRQVEAAAGARPWPHARPAYYVFSSVGRRKRRPSDDLEATHNGLPAVPGATMTGLRTFIRRNNRGDVGDENDVPLTGFSQQETVVDHDQGQQLMTHSLLKSNMSHGSGTGSYSQAHRCERLDTPIERAAG</sequence>
<evidence type="ECO:0000313" key="4">
    <source>
        <dbReference type="Proteomes" id="UP001446871"/>
    </source>
</evidence>
<evidence type="ECO:0000256" key="2">
    <source>
        <dbReference type="SAM" id="Phobius"/>
    </source>
</evidence>
<keyword evidence="2" id="KW-0472">Membrane</keyword>
<evidence type="ECO:0000256" key="1">
    <source>
        <dbReference type="SAM" id="MobiDB-lite"/>
    </source>
</evidence>
<organism evidence="3 4">
    <name type="scientific">Apiospora saccharicola</name>
    <dbReference type="NCBI Taxonomy" id="335842"/>
    <lineage>
        <taxon>Eukaryota</taxon>
        <taxon>Fungi</taxon>
        <taxon>Dikarya</taxon>
        <taxon>Ascomycota</taxon>
        <taxon>Pezizomycotina</taxon>
        <taxon>Sordariomycetes</taxon>
        <taxon>Xylariomycetidae</taxon>
        <taxon>Amphisphaeriales</taxon>
        <taxon>Apiosporaceae</taxon>
        <taxon>Apiospora</taxon>
    </lineage>
</organism>
<accession>A0ABR1UEI9</accession>
<feature type="region of interest" description="Disordered" evidence="1">
    <location>
        <begin position="183"/>
        <end position="212"/>
    </location>
</feature>
<comment type="caution">
    <text evidence="3">The sequence shown here is derived from an EMBL/GenBank/DDBJ whole genome shotgun (WGS) entry which is preliminary data.</text>
</comment>
<feature type="transmembrane region" description="Helical" evidence="2">
    <location>
        <begin position="51"/>
        <end position="73"/>
    </location>
</feature>
<feature type="compositionally biased region" description="Basic and acidic residues" evidence="1">
    <location>
        <begin position="198"/>
        <end position="212"/>
    </location>
</feature>
<gene>
    <name evidence="3" type="ORF">PG996_011251</name>
</gene>
<feature type="compositionally biased region" description="Polar residues" evidence="1">
    <location>
        <begin position="183"/>
        <end position="196"/>
    </location>
</feature>
<name>A0ABR1UEI9_9PEZI</name>
<keyword evidence="2" id="KW-0812">Transmembrane</keyword>